<organism evidence="12 13">
    <name type="scientific">Ambispora gerdemannii</name>
    <dbReference type="NCBI Taxonomy" id="144530"/>
    <lineage>
        <taxon>Eukaryota</taxon>
        <taxon>Fungi</taxon>
        <taxon>Fungi incertae sedis</taxon>
        <taxon>Mucoromycota</taxon>
        <taxon>Glomeromycotina</taxon>
        <taxon>Glomeromycetes</taxon>
        <taxon>Archaeosporales</taxon>
        <taxon>Ambisporaceae</taxon>
        <taxon>Ambispora</taxon>
    </lineage>
</organism>
<feature type="coiled-coil region" evidence="11">
    <location>
        <begin position="108"/>
        <end position="154"/>
    </location>
</feature>
<evidence type="ECO:0000256" key="6">
    <source>
        <dbReference type="ARBA" id="ARBA00023054"/>
    </source>
</evidence>
<evidence type="ECO:0000256" key="3">
    <source>
        <dbReference type="ARBA" id="ARBA00022792"/>
    </source>
</evidence>
<sequence>MIHIDIIPIICNSSRVCKNTLSSIIHKRVSAITTLNISRTKRNTRAILTNNRYFVEGGGHTPTTAATRTLLTQLTIPRTTRYSGFKSDTNLEKEAKTFEKDTNNNNTIDNIKNNRDIYESSIKDKTNKLLSPVLSTLQTSKEQVLTQIKQVREKPWFEHVRGLQNAVKTKDKQEALSAASKALNEFTGYSDVEKLKEKVIRQENEFLKTRQRLSLAKRAYEDAIAARSATQHEINDLLQRKHQWTHEDVTRFTALYRTEHLNEQTEAAAQEEYIECEKQVEKEYTELTKSIMLRYHEEQIWSDKIRSASTYGTIGLMALNVVLFICVQTVFEPMKRQKLADKFEDLLLTKFNNSNVPIIGLVKGQEDMIKEIAELQKLLLLEIENKNIIIKNNDAIPLDDVTFWAGAIVGAIGGVVLALMLVNR</sequence>
<feature type="transmembrane region" description="Helical" evidence="10">
    <location>
        <begin position="401"/>
        <end position="422"/>
    </location>
</feature>
<keyword evidence="6 11" id="KW-0175">Coiled coil</keyword>
<evidence type="ECO:0000256" key="8">
    <source>
        <dbReference type="ARBA" id="ARBA00023136"/>
    </source>
</evidence>
<accession>A0A9N9EYR9</accession>
<name>A0A9N9EYR9_9GLOM</name>
<dbReference type="PANTHER" id="PTHR31961:SF3">
    <property type="entry name" value="SENSITIVE TO HIGH EXPRESSION PROTEIN 9, MITOCHONDRIAL"/>
    <property type="match status" value="1"/>
</dbReference>
<dbReference type="Proteomes" id="UP000789831">
    <property type="component" value="Unassembled WGS sequence"/>
</dbReference>
<dbReference type="InterPro" id="IPR008839">
    <property type="entry name" value="MDM33_fungi"/>
</dbReference>
<evidence type="ECO:0000256" key="5">
    <source>
        <dbReference type="ARBA" id="ARBA00022989"/>
    </source>
</evidence>
<dbReference type="OrthoDB" id="5595506at2759"/>
<keyword evidence="5 10" id="KW-1133">Transmembrane helix</keyword>
<evidence type="ECO:0000313" key="12">
    <source>
        <dbReference type="EMBL" id="CAG8496792.1"/>
    </source>
</evidence>
<dbReference type="AlphaFoldDB" id="A0A9N9EYR9"/>
<dbReference type="GO" id="GO:0005743">
    <property type="term" value="C:mitochondrial inner membrane"/>
    <property type="evidence" value="ECO:0007669"/>
    <property type="project" value="UniProtKB-SubCell"/>
</dbReference>
<evidence type="ECO:0000256" key="11">
    <source>
        <dbReference type="SAM" id="Coils"/>
    </source>
</evidence>
<evidence type="ECO:0000256" key="1">
    <source>
        <dbReference type="ARBA" id="ARBA00007472"/>
    </source>
</evidence>
<dbReference type="Pfam" id="PF05546">
    <property type="entry name" value="She9_MDM33"/>
    <property type="match status" value="1"/>
</dbReference>
<keyword evidence="7 10" id="KW-0496">Mitochondrion</keyword>
<keyword evidence="8 10" id="KW-0472">Membrane</keyword>
<feature type="transmembrane region" description="Helical" evidence="10">
    <location>
        <begin position="311"/>
        <end position="331"/>
    </location>
</feature>
<reference evidence="12" key="1">
    <citation type="submission" date="2021-06" db="EMBL/GenBank/DDBJ databases">
        <authorList>
            <person name="Kallberg Y."/>
            <person name="Tangrot J."/>
            <person name="Rosling A."/>
        </authorList>
    </citation>
    <scope>NUCLEOTIDE SEQUENCE</scope>
    <source>
        <strain evidence="12">MT106</strain>
    </source>
</reference>
<comment type="similarity">
    <text evidence="1 10">Belongs to the SHE9 family.</text>
</comment>
<comment type="subcellular location">
    <subcellularLocation>
        <location evidence="10">Mitochondrion inner membrane</location>
        <topology evidence="10">Multi-pass membrane protein</topology>
    </subcellularLocation>
</comment>
<gene>
    <name evidence="12" type="ORF">AGERDE_LOCUS4040</name>
</gene>
<evidence type="ECO:0000256" key="4">
    <source>
        <dbReference type="ARBA" id="ARBA00022946"/>
    </source>
</evidence>
<comment type="caution">
    <text evidence="12">The sequence shown here is derived from an EMBL/GenBank/DDBJ whole genome shotgun (WGS) entry which is preliminary data.</text>
</comment>
<dbReference type="EMBL" id="CAJVPL010000436">
    <property type="protein sequence ID" value="CAG8496792.1"/>
    <property type="molecule type" value="Genomic_DNA"/>
</dbReference>
<evidence type="ECO:0000256" key="10">
    <source>
        <dbReference type="RuleBase" id="RU364128"/>
    </source>
</evidence>
<keyword evidence="13" id="KW-1185">Reference proteome</keyword>
<keyword evidence="3 10" id="KW-0999">Mitochondrion inner membrane</keyword>
<dbReference type="GO" id="GO:0007007">
    <property type="term" value="P:inner mitochondrial membrane organization"/>
    <property type="evidence" value="ECO:0007669"/>
    <property type="project" value="TreeGrafter"/>
</dbReference>
<evidence type="ECO:0000256" key="7">
    <source>
        <dbReference type="ARBA" id="ARBA00023128"/>
    </source>
</evidence>
<evidence type="ECO:0000256" key="2">
    <source>
        <dbReference type="ARBA" id="ARBA00022692"/>
    </source>
</evidence>
<evidence type="ECO:0000313" key="13">
    <source>
        <dbReference type="Proteomes" id="UP000789831"/>
    </source>
</evidence>
<comment type="function">
    <text evidence="9">Required for the maintenance of the structure of the mitochondrial inner membrane. Involved in mitochondrial morphology. Causes growth arrest when highly overexpressed.</text>
</comment>
<keyword evidence="4 10" id="KW-0809">Transit peptide</keyword>
<comment type="subunit">
    <text evidence="10">Homooligomer.</text>
</comment>
<protein>
    <recommendedName>
        <fullName evidence="10">Sensitive to high expression protein 9, mitochondrial</fullName>
    </recommendedName>
</protein>
<keyword evidence="2 10" id="KW-0812">Transmembrane</keyword>
<evidence type="ECO:0000256" key="9">
    <source>
        <dbReference type="ARBA" id="ARBA00024807"/>
    </source>
</evidence>
<proteinExistence type="inferred from homology"/>
<dbReference type="PANTHER" id="PTHR31961">
    <property type="entry name" value="SENSITIVE TO HIGH EXPRESSION PROTEIN 9, MITOCHONDRIAL"/>
    <property type="match status" value="1"/>
</dbReference>